<dbReference type="Proteomes" id="UP000003598">
    <property type="component" value="Unassembled WGS sequence"/>
</dbReference>
<dbReference type="AlphaFoldDB" id="G5SWE7"/>
<dbReference type="Pfam" id="PF00248">
    <property type="entry name" value="Aldo_ket_red"/>
    <property type="match status" value="1"/>
</dbReference>
<reference evidence="3 4" key="1">
    <citation type="submission" date="2011-03" db="EMBL/GenBank/DDBJ databases">
        <authorList>
            <person name="Weinstock G."/>
            <person name="Sodergren E."/>
            <person name="Clifton S."/>
            <person name="Fulton L."/>
            <person name="Fulton B."/>
            <person name="Courtney L."/>
            <person name="Fronick C."/>
            <person name="Harrison M."/>
            <person name="Strong C."/>
            <person name="Farmer C."/>
            <person name="Delahaunty K."/>
            <person name="Markovic C."/>
            <person name="Hall O."/>
            <person name="Minx P."/>
            <person name="Tomlinson C."/>
            <person name="Mitreva M."/>
            <person name="Hou S."/>
            <person name="Chen J."/>
            <person name="Wollam A."/>
            <person name="Pepin K.H."/>
            <person name="Johnson M."/>
            <person name="Bhonagiri V."/>
            <person name="Zhang X."/>
            <person name="Suruliraj S."/>
            <person name="Warren W."/>
            <person name="Chinwalla A."/>
            <person name="Mardis E.R."/>
            <person name="Wilson R.K."/>
        </authorList>
    </citation>
    <scope>NUCLEOTIDE SEQUENCE [LARGE SCALE GENOMIC DNA]</scope>
    <source>
        <strain evidence="3 4">YIT 11840</strain>
    </source>
</reference>
<dbReference type="PANTHER" id="PTHR43625">
    <property type="entry name" value="AFLATOXIN B1 ALDEHYDE REDUCTASE"/>
    <property type="match status" value="1"/>
</dbReference>
<dbReference type="InterPro" id="IPR023210">
    <property type="entry name" value="NADP_OxRdtase_dom"/>
</dbReference>
<evidence type="ECO:0000256" key="1">
    <source>
        <dbReference type="ARBA" id="ARBA00023002"/>
    </source>
</evidence>
<dbReference type="InterPro" id="IPR036812">
    <property type="entry name" value="NAD(P)_OxRdtase_dom_sf"/>
</dbReference>
<dbReference type="GO" id="GO:0016491">
    <property type="term" value="F:oxidoreductase activity"/>
    <property type="evidence" value="ECO:0007669"/>
    <property type="project" value="UniProtKB-KW"/>
</dbReference>
<dbReference type="Gene3D" id="3.20.20.100">
    <property type="entry name" value="NADP-dependent oxidoreductase domain"/>
    <property type="match status" value="1"/>
</dbReference>
<dbReference type="eggNOG" id="COG0667">
    <property type="taxonomic scope" value="Bacteria"/>
</dbReference>
<dbReference type="STRING" id="762968.HMPREF9441_03720"/>
<dbReference type="InterPro" id="IPR050791">
    <property type="entry name" value="Aldo-Keto_reductase"/>
</dbReference>
<sequence>MKSNSTMEYRVLGLSGLRVSAIGLGCMGMSHAYGEPADTHEMKELLAYAVDMGYTFFDTAEVYGTPDRPHHNEELLGEVLRPLRNRVVIASKFGLRFDAPQSSGPHALIPDSRPEMIRYSVEESLRRLQTDRIDLYYQHRIDPKISPEEVAGVMADLIREGKILHWGISEATEEYLRRAHKVCPVTAIQNRYSMMARWHENLFPVLEELGVGFVAFSPLANGLLTDCYTADTRFDTKTDYRASMPQFRPESFEQNQRLFSFIERLADEYHATPSQIALAWMINKHPWIVPIPGTRHLSRLKENIGAVDIHLTTEEIRRIDAELDTIGMSDVFGGSPIKSK</sequence>
<dbReference type="HOGENOM" id="CLU_023205_2_1_10"/>
<dbReference type="SUPFAM" id="SSF51430">
    <property type="entry name" value="NAD(P)-linked oxidoreductase"/>
    <property type="match status" value="1"/>
</dbReference>
<dbReference type="OrthoDB" id="9804790at2"/>
<evidence type="ECO:0000313" key="3">
    <source>
        <dbReference type="EMBL" id="EHG98612.1"/>
    </source>
</evidence>
<accession>G5SWE7</accession>
<name>G5SWE7_9BACT</name>
<comment type="caution">
    <text evidence="3">The sequence shown here is derived from an EMBL/GenBank/DDBJ whole genome shotgun (WGS) entry which is preliminary data.</text>
</comment>
<feature type="domain" description="NADP-dependent oxidoreductase" evidence="2">
    <location>
        <begin position="22"/>
        <end position="321"/>
    </location>
</feature>
<evidence type="ECO:0000259" key="2">
    <source>
        <dbReference type="Pfam" id="PF00248"/>
    </source>
</evidence>
<organism evidence="3 4">
    <name type="scientific">Paraprevotella clara YIT 11840</name>
    <dbReference type="NCBI Taxonomy" id="762968"/>
    <lineage>
        <taxon>Bacteria</taxon>
        <taxon>Pseudomonadati</taxon>
        <taxon>Bacteroidota</taxon>
        <taxon>Bacteroidia</taxon>
        <taxon>Bacteroidales</taxon>
        <taxon>Prevotellaceae</taxon>
        <taxon>Paraprevotella</taxon>
    </lineage>
</organism>
<dbReference type="CDD" id="cd19078">
    <property type="entry name" value="AKR_AKR13C1_2"/>
    <property type="match status" value="1"/>
</dbReference>
<dbReference type="GO" id="GO:0005737">
    <property type="term" value="C:cytoplasm"/>
    <property type="evidence" value="ECO:0007669"/>
    <property type="project" value="TreeGrafter"/>
</dbReference>
<evidence type="ECO:0000313" key="4">
    <source>
        <dbReference type="Proteomes" id="UP000003598"/>
    </source>
</evidence>
<keyword evidence="4" id="KW-1185">Reference proteome</keyword>
<proteinExistence type="predicted"/>
<protein>
    <submittedName>
        <fullName evidence="3">Oxidoreductase, aldo/keto reductase family protein</fullName>
    </submittedName>
</protein>
<dbReference type="EMBL" id="AFFY01000074">
    <property type="protein sequence ID" value="EHG98612.1"/>
    <property type="molecule type" value="Genomic_DNA"/>
</dbReference>
<dbReference type="PATRIC" id="fig|762968.3.peg.3269"/>
<dbReference type="PANTHER" id="PTHR43625:SF77">
    <property type="entry name" value="ALDO-KETO REDUCTASE"/>
    <property type="match status" value="1"/>
</dbReference>
<gene>
    <name evidence="3" type="ORF">HMPREF9441_03720</name>
</gene>
<keyword evidence="1" id="KW-0560">Oxidoreductase</keyword>